<gene>
    <name evidence="1" type="ORF">BN1723_020968</name>
</gene>
<dbReference type="AlphaFoldDB" id="A0A0G4KM08"/>
<evidence type="ECO:0000313" key="2">
    <source>
        <dbReference type="Proteomes" id="UP000045706"/>
    </source>
</evidence>
<reference evidence="2" key="1">
    <citation type="submission" date="2015-05" db="EMBL/GenBank/DDBJ databases">
        <authorList>
            <person name="Fogelqvist Johan"/>
        </authorList>
    </citation>
    <scope>NUCLEOTIDE SEQUENCE [LARGE SCALE GENOMIC DNA]</scope>
</reference>
<accession>A0A0G4KM08</accession>
<feature type="non-terminal residue" evidence="1">
    <location>
        <position position="30"/>
    </location>
</feature>
<evidence type="ECO:0000313" key="1">
    <source>
        <dbReference type="EMBL" id="CRK10197.1"/>
    </source>
</evidence>
<sequence length="30" mass="3242">MLAIKVKSTFFDPIAGQLQVSGVVKSENAY</sequence>
<dbReference type="EMBL" id="CVQI01001597">
    <property type="protein sequence ID" value="CRK10197.1"/>
    <property type="molecule type" value="Genomic_DNA"/>
</dbReference>
<name>A0A0G4KM08_VERLO</name>
<organism evidence="1 2">
    <name type="scientific">Verticillium longisporum</name>
    <name type="common">Verticillium dahliae var. longisporum</name>
    <dbReference type="NCBI Taxonomy" id="100787"/>
    <lineage>
        <taxon>Eukaryota</taxon>
        <taxon>Fungi</taxon>
        <taxon>Dikarya</taxon>
        <taxon>Ascomycota</taxon>
        <taxon>Pezizomycotina</taxon>
        <taxon>Sordariomycetes</taxon>
        <taxon>Hypocreomycetidae</taxon>
        <taxon>Glomerellales</taxon>
        <taxon>Plectosphaerellaceae</taxon>
        <taxon>Verticillium</taxon>
    </lineage>
</organism>
<protein>
    <submittedName>
        <fullName evidence="1">Uncharacterized protein</fullName>
    </submittedName>
</protein>
<dbReference type="Proteomes" id="UP000045706">
    <property type="component" value="Unassembled WGS sequence"/>
</dbReference>
<proteinExistence type="predicted"/>